<dbReference type="InterPro" id="IPR029056">
    <property type="entry name" value="Ribokinase-like"/>
</dbReference>
<feature type="binding site" evidence="12">
    <location>
        <position position="273"/>
    </location>
    <ligand>
        <name>K(+)</name>
        <dbReference type="ChEBI" id="CHEBI:29103"/>
    </ligand>
</feature>
<feature type="binding site" evidence="12">
    <location>
        <position position="185"/>
    </location>
    <ligand>
        <name>ATP</name>
        <dbReference type="ChEBI" id="CHEBI:30616"/>
    </ligand>
</feature>
<feature type="binding site" evidence="12">
    <location>
        <position position="275"/>
    </location>
    <ligand>
        <name>K(+)</name>
        <dbReference type="ChEBI" id="CHEBI:29103"/>
    </ligand>
</feature>
<evidence type="ECO:0000256" key="9">
    <source>
        <dbReference type="ARBA" id="ARBA00022842"/>
    </source>
</evidence>
<evidence type="ECO:0000256" key="8">
    <source>
        <dbReference type="ARBA" id="ARBA00022840"/>
    </source>
</evidence>
<dbReference type="NCBIfam" id="TIGR02152">
    <property type="entry name" value="D_ribokin_bact"/>
    <property type="match status" value="1"/>
</dbReference>
<evidence type="ECO:0000256" key="12">
    <source>
        <dbReference type="HAMAP-Rule" id="MF_01987"/>
    </source>
</evidence>
<feature type="binding site" evidence="12">
    <location>
        <position position="236"/>
    </location>
    <ligand>
        <name>K(+)</name>
        <dbReference type="ChEBI" id="CHEBI:29103"/>
    </ligand>
</feature>
<comment type="subcellular location">
    <subcellularLocation>
        <location evidence="12">Cytoplasm</location>
    </subcellularLocation>
</comment>
<keyword evidence="11 12" id="KW-0119">Carbohydrate metabolism</keyword>
<evidence type="ECO:0000256" key="5">
    <source>
        <dbReference type="ARBA" id="ARBA00022723"/>
    </source>
</evidence>
<feature type="binding site" evidence="12">
    <location>
        <begin position="41"/>
        <end position="45"/>
    </location>
    <ligand>
        <name>substrate</name>
    </ligand>
</feature>
<dbReference type="PROSITE" id="PS00584">
    <property type="entry name" value="PFKB_KINASES_2"/>
    <property type="match status" value="1"/>
</dbReference>
<feature type="binding site" evidence="12">
    <location>
        <position position="240"/>
    </location>
    <ligand>
        <name>substrate</name>
    </ligand>
</feature>
<feature type="binding site" evidence="12">
    <location>
        <position position="141"/>
    </location>
    <ligand>
        <name>substrate</name>
    </ligand>
</feature>
<comment type="pathway">
    <text evidence="12">Carbohydrate metabolism; D-ribose degradation; D-ribose 5-phosphate from beta-D-ribopyranose: step 2/2.</text>
</comment>
<evidence type="ECO:0000256" key="3">
    <source>
        <dbReference type="ARBA" id="ARBA00016943"/>
    </source>
</evidence>
<dbReference type="InterPro" id="IPR002139">
    <property type="entry name" value="Ribo/fructo_kinase"/>
</dbReference>
<feature type="binding site" evidence="12">
    <location>
        <position position="270"/>
    </location>
    <ligand>
        <name>K(+)</name>
        <dbReference type="ChEBI" id="CHEBI:29103"/>
    </ligand>
</feature>
<dbReference type="PANTHER" id="PTHR10584:SF166">
    <property type="entry name" value="RIBOKINASE"/>
    <property type="match status" value="1"/>
</dbReference>
<feature type="domain" description="Carbohydrate kinase PfkB" evidence="13">
    <location>
        <begin position="6"/>
        <end position="282"/>
    </location>
</feature>
<dbReference type="InterPro" id="IPR011877">
    <property type="entry name" value="Ribokinase"/>
</dbReference>
<dbReference type="HAMAP" id="MF_01987">
    <property type="entry name" value="Ribokinase"/>
    <property type="match status" value="1"/>
</dbReference>
<dbReference type="Gene3D" id="3.40.1190.20">
    <property type="match status" value="1"/>
</dbReference>
<dbReference type="SUPFAM" id="SSF53613">
    <property type="entry name" value="Ribokinase-like"/>
    <property type="match status" value="1"/>
</dbReference>
<organism evidence="14 15">
    <name type="scientific">Halobacillus salinarum</name>
    <dbReference type="NCBI Taxonomy" id="2932257"/>
    <lineage>
        <taxon>Bacteria</taxon>
        <taxon>Bacillati</taxon>
        <taxon>Bacillota</taxon>
        <taxon>Bacilli</taxon>
        <taxon>Bacillales</taxon>
        <taxon>Bacillaceae</taxon>
        <taxon>Halobacillus</taxon>
    </lineage>
</organism>
<comment type="caution">
    <text evidence="12">Lacks conserved residue(s) required for the propagation of feature annotation.</text>
</comment>
<comment type="similarity">
    <text evidence="12">Belongs to the carbohydrate kinase PfkB family. Ribokinase subfamily.</text>
</comment>
<dbReference type="CDD" id="cd01174">
    <property type="entry name" value="ribokinase"/>
    <property type="match status" value="1"/>
</dbReference>
<keyword evidence="10 12" id="KW-0630">Potassium</keyword>
<evidence type="ECO:0000256" key="10">
    <source>
        <dbReference type="ARBA" id="ARBA00022958"/>
    </source>
</evidence>
<dbReference type="Proteomes" id="UP000831787">
    <property type="component" value="Chromosome"/>
</dbReference>
<feature type="binding site" evidence="12">
    <location>
        <begin position="13"/>
        <end position="15"/>
    </location>
    <ligand>
        <name>substrate</name>
    </ligand>
</feature>
<evidence type="ECO:0000313" key="15">
    <source>
        <dbReference type="Proteomes" id="UP000831787"/>
    </source>
</evidence>
<dbReference type="GO" id="GO:0004747">
    <property type="term" value="F:ribokinase activity"/>
    <property type="evidence" value="ECO:0007669"/>
    <property type="project" value="UniProtKB-EC"/>
</dbReference>
<comment type="catalytic activity">
    <reaction evidence="12">
        <text>D-ribose + ATP = D-ribose 5-phosphate + ADP + H(+)</text>
        <dbReference type="Rhea" id="RHEA:13697"/>
        <dbReference type="ChEBI" id="CHEBI:15378"/>
        <dbReference type="ChEBI" id="CHEBI:30616"/>
        <dbReference type="ChEBI" id="CHEBI:47013"/>
        <dbReference type="ChEBI" id="CHEBI:78346"/>
        <dbReference type="ChEBI" id="CHEBI:456216"/>
        <dbReference type="EC" id="2.7.1.15"/>
    </reaction>
</comment>
<dbReference type="EC" id="2.7.1.15" evidence="2 12"/>
<comment type="subunit">
    <text evidence="12">Homodimer.</text>
</comment>
<keyword evidence="9 12" id="KW-0460">Magnesium</keyword>
<keyword evidence="8 12" id="KW-0067">ATP-binding</keyword>
<keyword evidence="15" id="KW-1185">Reference proteome</keyword>
<evidence type="ECO:0000256" key="1">
    <source>
        <dbReference type="ARBA" id="ARBA00005380"/>
    </source>
</evidence>
<evidence type="ECO:0000256" key="6">
    <source>
        <dbReference type="ARBA" id="ARBA00022741"/>
    </source>
</evidence>
<dbReference type="InterPro" id="IPR002173">
    <property type="entry name" value="Carboh/pur_kinase_PfkB_CS"/>
</dbReference>
<gene>
    <name evidence="12 14" type="primary">rbsK</name>
    <name evidence="14" type="ORF">MUN89_06935</name>
</gene>
<keyword evidence="7 12" id="KW-0418">Kinase</keyword>
<keyword evidence="12" id="KW-0963">Cytoplasm</keyword>
<protein>
    <recommendedName>
        <fullName evidence="3 12">Ribokinase</fullName>
        <shortName evidence="12">RK</shortName>
        <ecNumber evidence="2 12">2.7.1.15</ecNumber>
    </recommendedName>
</protein>
<dbReference type="RefSeq" id="WP_244712475.1">
    <property type="nucleotide sequence ID" value="NZ_CP095073.1"/>
</dbReference>
<keyword evidence="4 12" id="KW-0808">Transferase</keyword>
<evidence type="ECO:0000256" key="2">
    <source>
        <dbReference type="ARBA" id="ARBA00012035"/>
    </source>
</evidence>
<comment type="activity regulation">
    <text evidence="12">Activated by a monovalent cation that binds near, but not in, the active site. The most likely occupant of the site in vivo is potassium. Ion binding induces a conformational change that may alter substrate affinity.</text>
</comment>
<proteinExistence type="inferred from homology"/>
<dbReference type="PRINTS" id="PR00990">
    <property type="entry name" value="RIBOKINASE"/>
</dbReference>
<comment type="similarity">
    <text evidence="1">Belongs to the carbohydrate kinase pfkB family.</text>
</comment>
<feature type="active site" description="Proton acceptor" evidence="12">
    <location>
        <position position="240"/>
    </location>
</feature>
<comment type="function">
    <text evidence="12">Catalyzes the phosphorylation of ribose at O-5 in a reaction requiring ATP and magnesium. The resulting D-ribose-5-phosphate can then be used either for sythesis of nucleotides, histidine, and tryptophan, or as a component of the pentose phosphate pathway.</text>
</comment>
<keyword evidence="6 12" id="KW-0547">Nucleotide-binding</keyword>
<sequence>MKQPVVTVVGSINMDLTISTNTIPAQGETVLGNHFHTYPGGKGANQAVAASRLGAHVNMIGAVGNDVFGKGLLDHLHREGIHTNGIRTFNHVGTGTATIILSDQDNRIIVAQGANKEVTPELVSEEEAIIAESDILLMQLEIPIETVEYTLSMANSHEIPVIINPAPYQPMSENILLKAAYLTPNQLEWKQLSKHHNLENRLDQFVITQGRYGAVLYQKGEKRRLPAHLVSVEDTTGAGDAFNGALAAQLAEGADLEQAVTLANAAAALSITKQGAQTGMPSRNEVEAFLKTQ</sequence>
<evidence type="ECO:0000256" key="11">
    <source>
        <dbReference type="ARBA" id="ARBA00023277"/>
    </source>
</evidence>
<dbReference type="EMBL" id="CP095073">
    <property type="protein sequence ID" value="UOQ45663.1"/>
    <property type="molecule type" value="Genomic_DNA"/>
</dbReference>
<keyword evidence="5 12" id="KW-0479">Metal-binding</keyword>
<name>A0ABY4EP75_9BACI</name>
<evidence type="ECO:0000313" key="14">
    <source>
        <dbReference type="EMBL" id="UOQ45663.1"/>
    </source>
</evidence>
<evidence type="ECO:0000256" key="4">
    <source>
        <dbReference type="ARBA" id="ARBA00022679"/>
    </source>
</evidence>
<feature type="binding site" evidence="12">
    <location>
        <position position="264"/>
    </location>
    <ligand>
        <name>ATP</name>
        <dbReference type="ChEBI" id="CHEBI:30616"/>
    </ligand>
</feature>
<evidence type="ECO:0000259" key="13">
    <source>
        <dbReference type="Pfam" id="PF00294"/>
    </source>
</evidence>
<feature type="binding site" evidence="12">
    <location>
        <position position="234"/>
    </location>
    <ligand>
        <name>K(+)</name>
        <dbReference type="ChEBI" id="CHEBI:29103"/>
    </ligand>
</feature>
<evidence type="ECO:0000256" key="7">
    <source>
        <dbReference type="ARBA" id="ARBA00022777"/>
    </source>
</evidence>
<feature type="binding site" evidence="12">
    <location>
        <begin position="208"/>
        <end position="213"/>
    </location>
    <ligand>
        <name>ATP</name>
        <dbReference type="ChEBI" id="CHEBI:30616"/>
    </ligand>
</feature>
<dbReference type="InterPro" id="IPR011611">
    <property type="entry name" value="PfkB_dom"/>
</dbReference>
<accession>A0ABY4EP75</accession>
<reference evidence="14 15" key="1">
    <citation type="submission" date="2022-04" db="EMBL/GenBank/DDBJ databases">
        <title>Halobacillus sp. isolated from saltern.</title>
        <authorList>
            <person name="Won M."/>
            <person name="Lee C.-M."/>
            <person name="Woen H.-Y."/>
            <person name="Kwon S.-W."/>
        </authorList>
    </citation>
    <scope>NUCLEOTIDE SEQUENCE [LARGE SCALE GENOMIC DNA]</scope>
    <source>
        <strain evidence="14 15">SSBR10-3</strain>
    </source>
</reference>
<dbReference type="Pfam" id="PF00294">
    <property type="entry name" value="PfkB"/>
    <property type="match status" value="1"/>
</dbReference>
<comment type="cofactor">
    <cofactor evidence="12">
        <name>Mg(2+)</name>
        <dbReference type="ChEBI" id="CHEBI:18420"/>
    </cofactor>
    <text evidence="12">Requires a divalent cation, most likely magnesium in vivo, as an electrophilic catalyst to aid phosphoryl group transfer. It is the chelate of the metal and the nucleotide that is the actual substrate.</text>
</comment>
<feature type="binding site" evidence="12">
    <location>
        <begin position="239"/>
        <end position="240"/>
    </location>
    <ligand>
        <name>ATP</name>
        <dbReference type="ChEBI" id="CHEBI:30616"/>
    </ligand>
</feature>
<dbReference type="PANTHER" id="PTHR10584">
    <property type="entry name" value="SUGAR KINASE"/>
    <property type="match status" value="1"/>
</dbReference>